<name>A0AA38SR26_9ASTR</name>
<protein>
    <submittedName>
        <fullName evidence="1">Uncharacterized protein</fullName>
    </submittedName>
</protein>
<evidence type="ECO:0000313" key="1">
    <source>
        <dbReference type="EMBL" id="KAJ9541046.1"/>
    </source>
</evidence>
<proteinExistence type="predicted"/>
<dbReference type="EMBL" id="JARYMX010000007">
    <property type="protein sequence ID" value="KAJ9541046.1"/>
    <property type="molecule type" value="Genomic_DNA"/>
</dbReference>
<organism evidence="1 2">
    <name type="scientific">Centaurea solstitialis</name>
    <name type="common">yellow star-thistle</name>
    <dbReference type="NCBI Taxonomy" id="347529"/>
    <lineage>
        <taxon>Eukaryota</taxon>
        <taxon>Viridiplantae</taxon>
        <taxon>Streptophyta</taxon>
        <taxon>Embryophyta</taxon>
        <taxon>Tracheophyta</taxon>
        <taxon>Spermatophyta</taxon>
        <taxon>Magnoliopsida</taxon>
        <taxon>eudicotyledons</taxon>
        <taxon>Gunneridae</taxon>
        <taxon>Pentapetalae</taxon>
        <taxon>asterids</taxon>
        <taxon>campanulids</taxon>
        <taxon>Asterales</taxon>
        <taxon>Asteraceae</taxon>
        <taxon>Carduoideae</taxon>
        <taxon>Cardueae</taxon>
        <taxon>Centaureinae</taxon>
        <taxon>Centaurea</taxon>
    </lineage>
</organism>
<reference evidence="1" key="1">
    <citation type="submission" date="2023-03" db="EMBL/GenBank/DDBJ databases">
        <title>Chromosome-scale reference genome and RAD-based genetic map of yellow starthistle (Centaurea solstitialis) reveal putative structural variation and QTLs associated with invader traits.</title>
        <authorList>
            <person name="Reatini B."/>
            <person name="Cang F.A."/>
            <person name="Jiang Q."/>
            <person name="Mckibben M.T.W."/>
            <person name="Barker M.S."/>
            <person name="Rieseberg L.H."/>
            <person name="Dlugosch K.M."/>
        </authorList>
    </citation>
    <scope>NUCLEOTIDE SEQUENCE</scope>
    <source>
        <strain evidence="1">CAN-66</strain>
        <tissue evidence="1">Leaf</tissue>
    </source>
</reference>
<dbReference type="Proteomes" id="UP001172457">
    <property type="component" value="Chromosome 7"/>
</dbReference>
<gene>
    <name evidence="1" type="ORF">OSB04_027552</name>
</gene>
<accession>A0AA38SR26</accession>
<keyword evidence="2" id="KW-1185">Reference proteome</keyword>
<dbReference type="AlphaFoldDB" id="A0AA38SR26"/>
<sequence>MFHIVGCNIRNARNVVIVDSFVLIVRGPETDSRSKIYGQKRRERDSESLEKLEAIEVSSEVAMVQLKWWLRELHKVLPVRERIRNEVPEFTSSVSMDKIRKDGVKELRVGLLVARNEKGCCKVTEEVFEMFKGEVKTRGLLKLSRIRFPEKRRERDSESLEKLEAIEVSSEVAMVQLKWWLRELHKVLPVRERIRSEVPGFASSVSMDKIRKDGVKGTKGGTLWQPGPEAYGESCGEITRKFTWALYNVNEFTPEIT</sequence>
<comment type="caution">
    <text evidence="1">The sequence shown here is derived from an EMBL/GenBank/DDBJ whole genome shotgun (WGS) entry which is preliminary data.</text>
</comment>
<evidence type="ECO:0000313" key="2">
    <source>
        <dbReference type="Proteomes" id="UP001172457"/>
    </source>
</evidence>